<protein>
    <submittedName>
        <fullName evidence="1">Uncharacterized protein</fullName>
    </submittedName>
</protein>
<dbReference type="Proteomes" id="UP001153269">
    <property type="component" value="Unassembled WGS sequence"/>
</dbReference>
<proteinExistence type="predicted"/>
<dbReference type="AlphaFoldDB" id="A0A9N7ZDF4"/>
<name>A0A9N7ZDF4_PLEPL</name>
<evidence type="ECO:0000313" key="1">
    <source>
        <dbReference type="EMBL" id="CAB1459991.1"/>
    </source>
</evidence>
<gene>
    <name evidence="1" type="ORF">PLEPLA_LOCUS47828</name>
</gene>
<comment type="caution">
    <text evidence="1">The sequence shown here is derived from an EMBL/GenBank/DDBJ whole genome shotgun (WGS) entry which is preliminary data.</text>
</comment>
<organism evidence="1 2">
    <name type="scientific">Pleuronectes platessa</name>
    <name type="common">European plaice</name>
    <dbReference type="NCBI Taxonomy" id="8262"/>
    <lineage>
        <taxon>Eukaryota</taxon>
        <taxon>Metazoa</taxon>
        <taxon>Chordata</taxon>
        <taxon>Craniata</taxon>
        <taxon>Vertebrata</taxon>
        <taxon>Euteleostomi</taxon>
        <taxon>Actinopterygii</taxon>
        <taxon>Neopterygii</taxon>
        <taxon>Teleostei</taxon>
        <taxon>Neoteleostei</taxon>
        <taxon>Acanthomorphata</taxon>
        <taxon>Carangaria</taxon>
        <taxon>Pleuronectiformes</taxon>
        <taxon>Pleuronectoidei</taxon>
        <taxon>Pleuronectidae</taxon>
        <taxon>Pleuronectes</taxon>
    </lineage>
</organism>
<sequence length="117" mass="12341">MSSSNVVCGVAVPALATGDQEHCEGCFSVACRPSAVTRRAKMADCESAAPVRSGSRVTSRVSCAFYLSPSSSLWKPRFSLTRSLPAGATCLCNAEEPPGYSSPSLHLLELATSPFRR</sequence>
<reference evidence="1" key="1">
    <citation type="submission" date="2020-03" db="EMBL/GenBank/DDBJ databases">
        <authorList>
            <person name="Weist P."/>
        </authorList>
    </citation>
    <scope>NUCLEOTIDE SEQUENCE</scope>
</reference>
<keyword evidence="2" id="KW-1185">Reference proteome</keyword>
<accession>A0A9N7ZDF4</accession>
<dbReference type="EMBL" id="CADEAL010004456">
    <property type="protein sequence ID" value="CAB1459991.1"/>
    <property type="molecule type" value="Genomic_DNA"/>
</dbReference>
<evidence type="ECO:0000313" key="2">
    <source>
        <dbReference type="Proteomes" id="UP001153269"/>
    </source>
</evidence>